<gene>
    <name evidence="3" type="ordered locus">Mesil_0666</name>
</gene>
<dbReference type="InterPro" id="IPR036237">
    <property type="entry name" value="Xyl_isomerase-like_sf"/>
</dbReference>
<dbReference type="HOGENOM" id="CLU_050006_8_1_0"/>
<name>D7BAR1_ALLS1</name>
<dbReference type="InterPro" id="IPR050417">
    <property type="entry name" value="Sugar_Epim/Isomerase"/>
</dbReference>
<dbReference type="KEGG" id="msv:Mesil_0666"/>
<dbReference type="STRING" id="526227.Mesil_0666"/>
<dbReference type="RefSeq" id="WP_013157172.1">
    <property type="nucleotide sequence ID" value="NC_014212.1"/>
</dbReference>
<keyword evidence="1 3" id="KW-0413">Isomerase</keyword>
<dbReference type="Pfam" id="PF01261">
    <property type="entry name" value="AP_endonuc_2"/>
    <property type="match status" value="1"/>
</dbReference>
<keyword evidence="4" id="KW-1185">Reference proteome</keyword>
<evidence type="ECO:0000256" key="1">
    <source>
        <dbReference type="ARBA" id="ARBA00023235"/>
    </source>
</evidence>
<accession>D7BAR1</accession>
<evidence type="ECO:0000313" key="3">
    <source>
        <dbReference type="EMBL" id="ADH62583.1"/>
    </source>
</evidence>
<dbReference type="Proteomes" id="UP000001916">
    <property type="component" value="Chromosome"/>
</dbReference>
<dbReference type="PANTHER" id="PTHR43489:SF7">
    <property type="entry name" value="3-DEHYDRO-D-GULOSIDE 4-EPIMERASE-RELATED"/>
    <property type="match status" value="1"/>
</dbReference>
<proteinExistence type="predicted"/>
<dbReference type="GO" id="GO:0016853">
    <property type="term" value="F:isomerase activity"/>
    <property type="evidence" value="ECO:0007669"/>
    <property type="project" value="UniProtKB-KW"/>
</dbReference>
<dbReference type="eggNOG" id="COG1082">
    <property type="taxonomic scope" value="Bacteria"/>
</dbReference>
<dbReference type="InterPro" id="IPR013022">
    <property type="entry name" value="Xyl_isomerase-like_TIM-brl"/>
</dbReference>
<feature type="domain" description="Xylose isomerase-like TIM barrel" evidence="2">
    <location>
        <begin position="20"/>
        <end position="252"/>
    </location>
</feature>
<dbReference type="OrthoDB" id="9814946at2"/>
<evidence type="ECO:0000259" key="2">
    <source>
        <dbReference type="Pfam" id="PF01261"/>
    </source>
</evidence>
<sequence length="264" mass="29016">MKLAAQEHLLPGGSLLEKWAFAQSAGFDGIEILVKSRAEFGERLPELREAAQSGVVLSSICLAGGPFIGEFDPEKRREALERMKLLLETAPQIGARGVVTPAAYGIFSKRLPPFEPPRSAEEDHRILLEALRTLGEHARKVGTTLFFEPLNRYEDHMVNTLEQAAAYCQETGLESVKVIADLYHMNIEEAQLPSSIRKAGKHLAHVHLADSNRLEPGAGHSDFASALAALRETGFDGFMAFEGRLSGPAEQVLPVSAHRLRFWP</sequence>
<reference evidence="3 4" key="1">
    <citation type="journal article" date="2010" name="Stand. Genomic Sci.">
        <title>Complete genome sequence of Meiothermus silvanus type strain (VI-R2).</title>
        <authorList>
            <person name="Sikorski J."/>
            <person name="Tindall B.J."/>
            <person name="Lowry S."/>
            <person name="Lucas S."/>
            <person name="Nolan M."/>
            <person name="Copeland A."/>
            <person name="Glavina Del Rio T."/>
            <person name="Tice H."/>
            <person name="Cheng J.F."/>
            <person name="Han C."/>
            <person name="Pitluck S."/>
            <person name="Liolios K."/>
            <person name="Ivanova N."/>
            <person name="Mavromatis K."/>
            <person name="Mikhailova N."/>
            <person name="Pati A."/>
            <person name="Goodwin L."/>
            <person name="Chen A."/>
            <person name="Palaniappan K."/>
            <person name="Land M."/>
            <person name="Hauser L."/>
            <person name="Chang Y.J."/>
            <person name="Jeffries C.D."/>
            <person name="Rohde M."/>
            <person name="Goker M."/>
            <person name="Woyke T."/>
            <person name="Bristow J."/>
            <person name="Eisen J.A."/>
            <person name="Markowitz V."/>
            <person name="Hugenholtz P."/>
            <person name="Kyrpides N.C."/>
            <person name="Klenk H.P."/>
            <person name="Lapidus A."/>
        </authorList>
    </citation>
    <scope>NUCLEOTIDE SEQUENCE [LARGE SCALE GENOMIC DNA]</scope>
    <source>
        <strain evidence="4">ATCC 700542 / DSM 9946 / VI-R2</strain>
    </source>
</reference>
<dbReference type="PANTHER" id="PTHR43489">
    <property type="entry name" value="ISOMERASE"/>
    <property type="match status" value="1"/>
</dbReference>
<dbReference type="AlphaFoldDB" id="D7BAR1"/>
<dbReference type="SUPFAM" id="SSF51658">
    <property type="entry name" value="Xylose isomerase-like"/>
    <property type="match status" value="1"/>
</dbReference>
<dbReference type="Gene3D" id="3.20.20.150">
    <property type="entry name" value="Divalent-metal-dependent TIM barrel enzymes"/>
    <property type="match status" value="1"/>
</dbReference>
<protein>
    <submittedName>
        <fullName evidence="3">Xylose isomerase domain protein TIM barrel</fullName>
    </submittedName>
</protein>
<dbReference type="EMBL" id="CP002042">
    <property type="protein sequence ID" value="ADH62583.1"/>
    <property type="molecule type" value="Genomic_DNA"/>
</dbReference>
<evidence type="ECO:0000313" key="4">
    <source>
        <dbReference type="Proteomes" id="UP000001916"/>
    </source>
</evidence>
<organism evidence="3 4">
    <name type="scientific">Allomeiothermus silvanus (strain ATCC 700542 / DSM 9946 / NBRC 106475 / NCIMB 13440 / VI-R2)</name>
    <name type="common">Thermus silvanus</name>
    <dbReference type="NCBI Taxonomy" id="526227"/>
    <lineage>
        <taxon>Bacteria</taxon>
        <taxon>Thermotogati</taxon>
        <taxon>Deinococcota</taxon>
        <taxon>Deinococci</taxon>
        <taxon>Thermales</taxon>
        <taxon>Thermaceae</taxon>
        <taxon>Allomeiothermus</taxon>
    </lineage>
</organism>